<proteinExistence type="predicted"/>
<comment type="caution">
    <text evidence="1">The sequence shown here is derived from an EMBL/GenBank/DDBJ whole genome shotgun (WGS) entry which is preliminary data.</text>
</comment>
<protein>
    <submittedName>
        <fullName evidence="1">3638_t:CDS:1</fullName>
    </submittedName>
</protein>
<gene>
    <name evidence="1" type="ORF">DEBURN_LOCUS5036</name>
</gene>
<organism evidence="1 2">
    <name type="scientific">Diversispora eburnea</name>
    <dbReference type="NCBI Taxonomy" id="1213867"/>
    <lineage>
        <taxon>Eukaryota</taxon>
        <taxon>Fungi</taxon>
        <taxon>Fungi incertae sedis</taxon>
        <taxon>Mucoromycota</taxon>
        <taxon>Glomeromycotina</taxon>
        <taxon>Glomeromycetes</taxon>
        <taxon>Diversisporales</taxon>
        <taxon>Diversisporaceae</taxon>
        <taxon>Diversispora</taxon>
    </lineage>
</organism>
<sequence length="75" mass="7853">MRRILELETTGKLVIVGRELEVSVTTGELIVIDNVELITAAGVRELVMTAGELLSTSGSGIKRSLLGTIGTIGSN</sequence>
<keyword evidence="2" id="KW-1185">Reference proteome</keyword>
<reference evidence="1" key="1">
    <citation type="submission" date="2021-06" db="EMBL/GenBank/DDBJ databases">
        <authorList>
            <person name="Kallberg Y."/>
            <person name="Tangrot J."/>
            <person name="Rosling A."/>
        </authorList>
    </citation>
    <scope>NUCLEOTIDE SEQUENCE</scope>
    <source>
        <strain evidence="1">AZ414A</strain>
    </source>
</reference>
<evidence type="ECO:0000313" key="1">
    <source>
        <dbReference type="EMBL" id="CAG8508204.1"/>
    </source>
</evidence>
<name>A0A9N8ZUX1_9GLOM</name>
<dbReference type="AlphaFoldDB" id="A0A9N8ZUX1"/>
<dbReference type="EMBL" id="CAJVPK010000421">
    <property type="protein sequence ID" value="CAG8508204.1"/>
    <property type="molecule type" value="Genomic_DNA"/>
</dbReference>
<dbReference type="Proteomes" id="UP000789706">
    <property type="component" value="Unassembled WGS sequence"/>
</dbReference>
<accession>A0A9N8ZUX1</accession>
<evidence type="ECO:0000313" key="2">
    <source>
        <dbReference type="Proteomes" id="UP000789706"/>
    </source>
</evidence>